<name>A0A7K3WVK6_9FLAO</name>
<evidence type="ECO:0000259" key="2">
    <source>
        <dbReference type="Pfam" id="PF18962"/>
    </source>
</evidence>
<evidence type="ECO:0000313" key="4">
    <source>
        <dbReference type="Proteomes" id="UP000486602"/>
    </source>
</evidence>
<comment type="caution">
    <text evidence="3">The sequence shown here is derived from an EMBL/GenBank/DDBJ whole genome shotgun (WGS) entry which is preliminary data.</text>
</comment>
<dbReference type="EMBL" id="JAAGVY010000071">
    <property type="protein sequence ID" value="NEN25707.1"/>
    <property type="molecule type" value="Genomic_DNA"/>
</dbReference>
<proteinExistence type="predicted"/>
<gene>
    <name evidence="3" type="ORF">G3O08_19645</name>
</gene>
<evidence type="ECO:0000313" key="3">
    <source>
        <dbReference type="EMBL" id="NEN25707.1"/>
    </source>
</evidence>
<dbReference type="Pfam" id="PF18962">
    <property type="entry name" value="Por_Secre_tail"/>
    <property type="match status" value="1"/>
</dbReference>
<sequence>MENILRKPILLLLTLVLSIQCYGQISFQKTFWNPDTITNHRGFSVVQLSDEGYAIAGASGGFGILKRTDKYGNELWTNYYSVQEQDDLAFSNIQKTMDGNLIVTGVVNFGFSDSRYYDAYLAKIDTLGNVLWQKNYGGNYRQWTRSVKETTDNGFILGGYNEINGSASSISFYLVRTNVLGDTLWTRSYDIGYQQSGEAVAQTTDSGFVIVGNSHFTSGVALVIKTDSNGDTLWTKYLTDISTSGAYDVTNANNGNIIISGFSQLNINGCSQPFLMEIDLNGNMIWYALYQDGPCGWSYAVTKTNDNGYALFGMDNNSDGYLIKTDSVGSQQWYRKFDENSFVSGYDIRQTSDNGFIMTGTTGNTNINVLLIKTNDSGDVVSTSEIESKQGIVIFPNPTNDNITIQIPEYFQVDYLRVYNNLGQQLLQKEIKDQHRINLNTSVLPSGIYYIKIGSLMTKKIIKY</sequence>
<protein>
    <submittedName>
        <fullName evidence="3">T9SS type A sorting domain-containing protein</fullName>
    </submittedName>
</protein>
<feature type="domain" description="Secretion system C-terminal sorting" evidence="2">
    <location>
        <begin position="394"/>
        <end position="461"/>
    </location>
</feature>
<dbReference type="PANTHER" id="PTHR42754:SF1">
    <property type="entry name" value="LIPOPROTEIN"/>
    <property type="match status" value="1"/>
</dbReference>
<keyword evidence="4" id="KW-1185">Reference proteome</keyword>
<dbReference type="InterPro" id="IPR026444">
    <property type="entry name" value="Secre_tail"/>
</dbReference>
<dbReference type="PANTHER" id="PTHR42754">
    <property type="entry name" value="ENDOGLUCANASE"/>
    <property type="match status" value="1"/>
</dbReference>
<dbReference type="RefSeq" id="WP_163287155.1">
    <property type="nucleotide sequence ID" value="NZ_JAAGVY010000071.1"/>
</dbReference>
<keyword evidence="1" id="KW-0732">Signal</keyword>
<organism evidence="3 4">
    <name type="scientific">Cryomorpha ignava</name>
    <dbReference type="NCBI Taxonomy" id="101383"/>
    <lineage>
        <taxon>Bacteria</taxon>
        <taxon>Pseudomonadati</taxon>
        <taxon>Bacteroidota</taxon>
        <taxon>Flavobacteriia</taxon>
        <taxon>Flavobacteriales</taxon>
        <taxon>Cryomorphaceae</taxon>
        <taxon>Cryomorpha</taxon>
    </lineage>
</organism>
<evidence type="ECO:0000256" key="1">
    <source>
        <dbReference type="ARBA" id="ARBA00022729"/>
    </source>
</evidence>
<reference evidence="3 4" key="1">
    <citation type="submission" date="2020-02" db="EMBL/GenBank/DDBJ databases">
        <title>Out from the shadows clarifying the taxonomy of the family Cryomorphaceae and related taxa by utilizing the GTDB taxonomic framework.</title>
        <authorList>
            <person name="Bowman J.P."/>
        </authorList>
    </citation>
    <scope>NUCLEOTIDE SEQUENCE [LARGE SCALE GENOMIC DNA]</scope>
    <source>
        <strain evidence="3 4">QSSC 1-22</strain>
    </source>
</reference>
<accession>A0A7K3WVK6</accession>
<dbReference type="NCBIfam" id="TIGR04183">
    <property type="entry name" value="Por_Secre_tail"/>
    <property type="match status" value="1"/>
</dbReference>
<dbReference type="Proteomes" id="UP000486602">
    <property type="component" value="Unassembled WGS sequence"/>
</dbReference>
<dbReference type="AlphaFoldDB" id="A0A7K3WVK6"/>